<evidence type="ECO:0000313" key="1">
    <source>
        <dbReference type="EMBL" id="GAI28571.1"/>
    </source>
</evidence>
<feature type="non-terminal residue" evidence="1">
    <location>
        <position position="51"/>
    </location>
</feature>
<reference evidence="1" key="1">
    <citation type="journal article" date="2014" name="Front. Microbiol.">
        <title>High frequency of phylogenetically diverse reductive dehalogenase-homologous genes in deep subseafloor sedimentary metagenomes.</title>
        <authorList>
            <person name="Kawai M."/>
            <person name="Futagami T."/>
            <person name="Toyoda A."/>
            <person name="Takaki Y."/>
            <person name="Nishi S."/>
            <person name="Hori S."/>
            <person name="Arai W."/>
            <person name="Tsubouchi T."/>
            <person name="Morono Y."/>
            <person name="Uchiyama I."/>
            <person name="Ito T."/>
            <person name="Fujiyama A."/>
            <person name="Inagaki F."/>
            <person name="Takami H."/>
        </authorList>
    </citation>
    <scope>NUCLEOTIDE SEQUENCE</scope>
    <source>
        <strain evidence="1">Expedition CK06-06</strain>
    </source>
</reference>
<comment type="caution">
    <text evidence="1">The sequence shown here is derived from an EMBL/GenBank/DDBJ whole genome shotgun (WGS) entry which is preliminary data.</text>
</comment>
<dbReference type="AlphaFoldDB" id="X1NED9"/>
<accession>X1NED9</accession>
<proteinExistence type="predicted"/>
<protein>
    <submittedName>
        <fullName evidence="1">Uncharacterized protein</fullName>
    </submittedName>
</protein>
<dbReference type="EMBL" id="BARV01014024">
    <property type="protein sequence ID" value="GAI28571.1"/>
    <property type="molecule type" value="Genomic_DNA"/>
</dbReference>
<name>X1NED9_9ZZZZ</name>
<organism evidence="1">
    <name type="scientific">marine sediment metagenome</name>
    <dbReference type="NCBI Taxonomy" id="412755"/>
    <lineage>
        <taxon>unclassified sequences</taxon>
        <taxon>metagenomes</taxon>
        <taxon>ecological metagenomes</taxon>
    </lineage>
</organism>
<sequence length="51" mass="5642">MGMVTDWGSKPVKLIDTGGGKVVTPKEYESYRYVTLVAYSFPDENLAEGEL</sequence>
<gene>
    <name evidence="1" type="ORF">S06H3_24859</name>
</gene>